<sequence>MEQNLRPRMIRIGFHLELRSQRKARMFVLGSCVMLKRMGNMSHPVLNPLVKKIIYGCSSIV</sequence>
<dbReference type="RefSeq" id="YP_010801030.1">
    <property type="nucleotide sequence ID" value="NC_076937.1"/>
</dbReference>
<accession>A0AAE8XC79</accession>
<proteinExistence type="predicted"/>
<dbReference type="Proteomes" id="UP000830016">
    <property type="component" value="Segment"/>
</dbReference>
<dbReference type="EMBL" id="MW491759">
    <property type="protein sequence ID" value="UAU42895.1"/>
    <property type="molecule type" value="Viral_cRNA"/>
</dbReference>
<protein>
    <submittedName>
        <fullName evidence="1">Uncharacterized protein</fullName>
    </submittedName>
</protein>
<evidence type="ECO:0000313" key="2">
    <source>
        <dbReference type="Proteomes" id="UP000830016"/>
    </source>
</evidence>
<dbReference type="KEGG" id="vg:80539708"/>
<name>A0AAE8XC79_9RHAB</name>
<reference evidence="2" key="1">
    <citation type="journal article" date="2021" name="Viruses">
        <title>Genome Characterization of Bird-Related Rhabdoviruses Circulating in Africa.</title>
        <authorList>
            <person name="Luo D.-S."/>
            <person name="Zhou Z.-J."/>
            <person name="Ge X.-Y."/>
            <person name="Bourhy H."/>
            <person name="Shi Z.-L."/>
            <person name="Grandadam M."/>
            <person name="Dacheux L."/>
        </authorList>
    </citation>
    <scope>NUCLEOTIDE SEQUENCE [LARGE SCALE GENOMIC DNA]</scope>
</reference>
<gene>
    <name evidence="1" type="primary">U1</name>
</gene>
<evidence type="ECO:0000313" key="1">
    <source>
        <dbReference type="EMBL" id="UAU42895.1"/>
    </source>
</evidence>
<dbReference type="GeneID" id="80539708"/>
<keyword evidence="2" id="KW-1185">Reference proteome</keyword>
<organism evidence="1 2">
    <name type="scientific">Burg el Arab virus</name>
    <dbReference type="NCBI Taxonomy" id="2686073"/>
    <lineage>
        <taxon>Viruses</taxon>
        <taxon>Riboviria</taxon>
        <taxon>Orthornavirae</taxon>
        <taxon>Negarnaviricota</taxon>
        <taxon>Haploviricotina</taxon>
        <taxon>Monjiviricetes</taxon>
        <taxon>Mononegavirales</taxon>
        <taxon>Rhabdoviridae</taxon>
        <taxon>Alpharhabdovirinae</taxon>
        <taxon>Sunrhavirus</taxon>
        <taxon>Sunrhavirus alexandria</taxon>
    </lineage>
</organism>